<feature type="compositionally biased region" description="Basic and acidic residues" evidence="3">
    <location>
        <begin position="576"/>
        <end position="587"/>
    </location>
</feature>
<dbReference type="SUPFAM" id="SSF54695">
    <property type="entry name" value="POZ domain"/>
    <property type="match status" value="1"/>
</dbReference>
<dbReference type="InterPro" id="IPR051568">
    <property type="entry name" value="LZTR1/Attractin"/>
</dbReference>
<evidence type="ECO:0000256" key="1">
    <source>
        <dbReference type="ARBA" id="ARBA00022441"/>
    </source>
</evidence>
<sequence length="587" mass="66358">MFSTTYTHGDSAYSRDKSAFAVTDTGVYFQFGGFDSAGTIDTCVHLLDLSTGKWETRESTQQREGHTAIFIGNNRMLIFGGLGDTEGIPEADLDNQLIIYDITDDSWYAPDQSLLNKEHAPKTFIANHAACLDPVNGLVYISGGLDVMECSEETKYTPLVDMYVYSLSYGQWVAHFPFVGRFSHSIACYDGRIWAFGGLDGNMARQSRKVSSIDQSGGLVSSVQFDLEDIRVDLTGSEKIMQSPSQPHHFIFADSEHARIEVFSARGCYWTEGYSFEVPFSWVQSFELSNNLYLMGAGERHPNPSIEADLGYYVCVPLVDTVPAISYMESSSVPAQRLAQDFESFFNHQQFVDFDITAVETGHRLPETCSFLEKPLMVTDTELEDGHYYKSDPIKCHKAILLARWPHFRTLLSANMSEAVTATMFIPEPKLWVSIFIRYLYTEKLEDHPPLVMAGILSMSHIYSLPELRQKCIQNLMTRNIGVEDLLEVWQVADMLNEESLRDRVLNNIFNSWGRIVKLGVLEHCDKEVILQLFSLLNAESRILVNPHVAKSKFNRLPLRSGSPISRKHSMSSFDEVPRTDDSDCRM</sequence>
<reference evidence="5" key="2">
    <citation type="submission" date="2014-02" db="EMBL/GenBank/DDBJ databases">
        <title>Complete DNA sequence of /Kuraishia capsulata/ illustrates novel genomic features among budding yeasts (/Saccharomycotina/).</title>
        <authorList>
            <person name="Morales L."/>
            <person name="Noel B."/>
            <person name="Porcel B."/>
            <person name="Marcet-Houben M."/>
            <person name="Hullo M-F."/>
            <person name="Sacerdot C."/>
            <person name="Tekaia F."/>
            <person name="Leh-Louis V."/>
            <person name="Despons L."/>
            <person name="Khanna V."/>
            <person name="Aury J-M."/>
            <person name="Barbe V."/>
            <person name="Couloux A."/>
            <person name="Labadie K."/>
            <person name="Pelletier E."/>
            <person name="Souciet J-L."/>
            <person name="Boekhout T."/>
            <person name="Gabaldon T."/>
            <person name="Wincker P."/>
            <person name="Dujon B."/>
        </authorList>
    </citation>
    <scope>NUCLEOTIDE SEQUENCE</scope>
    <source>
        <strain evidence="5">CBS 1993</strain>
    </source>
</reference>
<dbReference type="EMBL" id="HG793126">
    <property type="protein sequence ID" value="CDK25726.1"/>
    <property type="molecule type" value="Genomic_DNA"/>
</dbReference>
<gene>
    <name evidence="5" type="ORF">KUCA_T00001696001</name>
</gene>
<dbReference type="PANTHER" id="PTHR46376">
    <property type="entry name" value="LEUCINE-ZIPPER-LIKE TRANSCRIPTIONAL REGULATOR 1"/>
    <property type="match status" value="1"/>
</dbReference>
<evidence type="ECO:0000256" key="3">
    <source>
        <dbReference type="SAM" id="MobiDB-lite"/>
    </source>
</evidence>
<feature type="region of interest" description="Disordered" evidence="3">
    <location>
        <begin position="565"/>
        <end position="587"/>
    </location>
</feature>
<keyword evidence="2" id="KW-0677">Repeat</keyword>
<keyword evidence="6" id="KW-1185">Reference proteome</keyword>
<dbReference type="OrthoDB" id="432528at2759"/>
<dbReference type="InterPro" id="IPR000210">
    <property type="entry name" value="BTB/POZ_dom"/>
</dbReference>
<dbReference type="Proteomes" id="UP000019384">
    <property type="component" value="Unassembled WGS sequence"/>
</dbReference>
<name>W6MI10_9ASCO</name>
<protein>
    <recommendedName>
        <fullName evidence="4">BTB domain-containing protein</fullName>
    </recommendedName>
</protein>
<accession>W6MI10</accession>
<keyword evidence="1" id="KW-0880">Kelch repeat</keyword>
<dbReference type="STRING" id="1382522.W6MI10"/>
<evidence type="ECO:0000256" key="2">
    <source>
        <dbReference type="ARBA" id="ARBA00022737"/>
    </source>
</evidence>
<dbReference type="HOGENOM" id="CLU_014024_0_0_1"/>
<feature type="domain" description="BTB" evidence="4">
    <location>
        <begin position="379"/>
        <end position="449"/>
    </location>
</feature>
<dbReference type="Pfam" id="PF00651">
    <property type="entry name" value="BTB"/>
    <property type="match status" value="1"/>
</dbReference>
<evidence type="ECO:0000313" key="5">
    <source>
        <dbReference type="EMBL" id="CDK25726.1"/>
    </source>
</evidence>
<dbReference type="CDD" id="cd18186">
    <property type="entry name" value="BTB_POZ_ZBTB_KLHL-like"/>
    <property type="match status" value="1"/>
</dbReference>
<evidence type="ECO:0000259" key="4">
    <source>
        <dbReference type="PROSITE" id="PS50097"/>
    </source>
</evidence>
<proteinExistence type="predicted"/>
<dbReference type="Pfam" id="PF24681">
    <property type="entry name" value="Kelch_KLHDC2_KLHL20_DRC7"/>
    <property type="match status" value="1"/>
</dbReference>
<dbReference type="InterPro" id="IPR015915">
    <property type="entry name" value="Kelch-typ_b-propeller"/>
</dbReference>
<dbReference type="RefSeq" id="XP_022457737.1">
    <property type="nucleotide sequence ID" value="XM_022603902.1"/>
</dbReference>
<dbReference type="InterPro" id="IPR011333">
    <property type="entry name" value="SKP1/BTB/POZ_sf"/>
</dbReference>
<dbReference type="Gene3D" id="3.30.710.10">
    <property type="entry name" value="Potassium Channel Kv1.1, Chain A"/>
    <property type="match status" value="1"/>
</dbReference>
<evidence type="ECO:0000313" key="6">
    <source>
        <dbReference type="Proteomes" id="UP000019384"/>
    </source>
</evidence>
<dbReference type="PANTHER" id="PTHR46376:SF1">
    <property type="entry name" value="LEUCINE-ZIPPER-LIKE TRANSCRIPTIONAL REGULATOR 1"/>
    <property type="match status" value="1"/>
</dbReference>
<reference evidence="5" key="1">
    <citation type="submission" date="2013-12" db="EMBL/GenBank/DDBJ databases">
        <authorList>
            <person name="Genoscope - CEA"/>
        </authorList>
    </citation>
    <scope>NUCLEOTIDE SEQUENCE</scope>
    <source>
        <strain evidence="5">CBS 1993</strain>
    </source>
</reference>
<organism evidence="5 6">
    <name type="scientific">Kuraishia capsulata CBS 1993</name>
    <dbReference type="NCBI Taxonomy" id="1382522"/>
    <lineage>
        <taxon>Eukaryota</taxon>
        <taxon>Fungi</taxon>
        <taxon>Dikarya</taxon>
        <taxon>Ascomycota</taxon>
        <taxon>Saccharomycotina</taxon>
        <taxon>Pichiomycetes</taxon>
        <taxon>Pichiales</taxon>
        <taxon>Pichiaceae</taxon>
        <taxon>Kuraishia</taxon>
    </lineage>
</organism>
<dbReference type="GO" id="GO:0005794">
    <property type="term" value="C:Golgi apparatus"/>
    <property type="evidence" value="ECO:0007669"/>
    <property type="project" value="TreeGrafter"/>
</dbReference>
<dbReference type="SUPFAM" id="SSF117281">
    <property type="entry name" value="Kelch motif"/>
    <property type="match status" value="1"/>
</dbReference>
<dbReference type="AlphaFoldDB" id="W6MI10"/>
<dbReference type="PROSITE" id="PS50097">
    <property type="entry name" value="BTB"/>
    <property type="match status" value="1"/>
</dbReference>
<dbReference type="GeneID" id="34519125"/>
<dbReference type="Gene3D" id="2.120.10.80">
    <property type="entry name" value="Kelch-type beta propeller"/>
    <property type="match status" value="1"/>
</dbReference>